<dbReference type="OrthoDB" id="3185623at2"/>
<evidence type="ECO:0000313" key="2">
    <source>
        <dbReference type="EMBL" id="TNJ61942.1"/>
    </source>
</evidence>
<dbReference type="InterPro" id="IPR013022">
    <property type="entry name" value="Xyl_isomerase-like_TIM-brl"/>
</dbReference>
<feature type="domain" description="Xylose isomerase-like TIM barrel" evidence="1">
    <location>
        <begin position="32"/>
        <end position="266"/>
    </location>
</feature>
<evidence type="ECO:0000259" key="1">
    <source>
        <dbReference type="Pfam" id="PF01261"/>
    </source>
</evidence>
<keyword evidence="3" id="KW-1185">Reference proteome</keyword>
<dbReference type="Gene3D" id="3.20.20.150">
    <property type="entry name" value="Divalent-metal-dependent TIM barrel enzymes"/>
    <property type="match status" value="1"/>
</dbReference>
<dbReference type="PANTHER" id="PTHR12110:SF53">
    <property type="entry name" value="BLR5974 PROTEIN"/>
    <property type="match status" value="1"/>
</dbReference>
<sequence length="276" mass="30654">MELSLSMYSMHRTVREKGWSAADWLRFCGAEGWNKVELLAHFWKDAAAELDETAETAKACGIEVVSYAVSNNLVSPDPREREAGLRKITDDIPLAQKLGTNVIRVFSGNWIDGIEYRDALEWVVDGLKEAAERAEAAGVTLCLENHGKLAGRGEQVKEIIDRVDSPSLRSTFDTGNFLLVDEHPLEAAKTLLPYVGHVHFKDFKEQPGGRYKSLSGRTYEGVPAGEGDTDLPQTLRLLADAGYRGRLVLEYEGLGSDVEGIRQSYRNFERMTAAYA</sequence>
<dbReference type="RefSeq" id="WP_139606576.1">
    <property type="nucleotide sequence ID" value="NZ_VDCQ01000069.1"/>
</dbReference>
<name>A0A5C4SYV6_9BACL</name>
<dbReference type="InterPro" id="IPR036237">
    <property type="entry name" value="Xyl_isomerase-like_sf"/>
</dbReference>
<reference evidence="2 3" key="1">
    <citation type="submission" date="2019-05" db="EMBL/GenBank/DDBJ databases">
        <title>We sequenced the genome of Paenibacillus hemerocallicola KCTC 33185 for further insight into its adaptation and study the phylogeny of Paenibacillus.</title>
        <authorList>
            <person name="Narsing Rao M.P."/>
        </authorList>
    </citation>
    <scope>NUCLEOTIDE SEQUENCE [LARGE SCALE GENOMIC DNA]</scope>
    <source>
        <strain evidence="2 3">KCTC 33185</strain>
    </source>
</reference>
<dbReference type="Pfam" id="PF01261">
    <property type="entry name" value="AP_endonuc_2"/>
    <property type="match status" value="1"/>
</dbReference>
<accession>A0A5C4SYV6</accession>
<dbReference type="InterPro" id="IPR050312">
    <property type="entry name" value="IolE/XylAMocC-like"/>
</dbReference>
<dbReference type="EMBL" id="VDCQ01000069">
    <property type="protein sequence ID" value="TNJ61942.1"/>
    <property type="molecule type" value="Genomic_DNA"/>
</dbReference>
<protein>
    <submittedName>
        <fullName evidence="2">Sugar phosphate isomerase/epimerase</fullName>
    </submittedName>
</protein>
<gene>
    <name evidence="2" type="ORF">FE784_33330</name>
</gene>
<dbReference type="SUPFAM" id="SSF51658">
    <property type="entry name" value="Xylose isomerase-like"/>
    <property type="match status" value="1"/>
</dbReference>
<dbReference type="PANTHER" id="PTHR12110">
    <property type="entry name" value="HYDROXYPYRUVATE ISOMERASE"/>
    <property type="match status" value="1"/>
</dbReference>
<dbReference type="GO" id="GO:0016853">
    <property type="term" value="F:isomerase activity"/>
    <property type="evidence" value="ECO:0007669"/>
    <property type="project" value="UniProtKB-KW"/>
</dbReference>
<dbReference type="AlphaFoldDB" id="A0A5C4SYV6"/>
<comment type="caution">
    <text evidence="2">The sequence shown here is derived from an EMBL/GenBank/DDBJ whole genome shotgun (WGS) entry which is preliminary data.</text>
</comment>
<organism evidence="2 3">
    <name type="scientific">Paenibacillus hemerocallicola</name>
    <dbReference type="NCBI Taxonomy" id="1172614"/>
    <lineage>
        <taxon>Bacteria</taxon>
        <taxon>Bacillati</taxon>
        <taxon>Bacillota</taxon>
        <taxon>Bacilli</taxon>
        <taxon>Bacillales</taxon>
        <taxon>Paenibacillaceae</taxon>
        <taxon>Paenibacillus</taxon>
    </lineage>
</organism>
<evidence type="ECO:0000313" key="3">
    <source>
        <dbReference type="Proteomes" id="UP000307943"/>
    </source>
</evidence>
<dbReference type="Proteomes" id="UP000307943">
    <property type="component" value="Unassembled WGS sequence"/>
</dbReference>
<proteinExistence type="predicted"/>
<keyword evidence="2" id="KW-0413">Isomerase</keyword>